<sequence length="189" mass="19091">MTLAPASRAGRTAMLTVFATVSIAALAGCSTHHTTAAPQPPDPDTADCTAGARVIGNLQDTFRSLSDQLGGIGPASEHGDLAEVRKRVGAGSQLAARINSDLTSVAAPMTSESSKRAFIGVATAGGRLHTALDQLDQAATGAAPAQGAVQSVQQALNGLNDSVVTMRLSCSTVFAETTVAPSARPSPRQ</sequence>
<protein>
    <recommendedName>
        <fullName evidence="4">Lipoprotein</fullName>
    </recommendedName>
</protein>
<feature type="signal peptide" evidence="1">
    <location>
        <begin position="1"/>
        <end position="27"/>
    </location>
</feature>
<accession>A0A164KF71</accession>
<feature type="chain" id="PRO_5038588298" description="Lipoprotein" evidence="1">
    <location>
        <begin position="28"/>
        <end position="189"/>
    </location>
</feature>
<keyword evidence="1" id="KW-0732">Signal</keyword>
<evidence type="ECO:0000313" key="2">
    <source>
        <dbReference type="EMBL" id="KZM71335.1"/>
    </source>
</evidence>
<name>A0A164KF71_9NOCA</name>
<proteinExistence type="predicted"/>
<dbReference type="RefSeq" id="WP_156673755.1">
    <property type="nucleotide sequence ID" value="NZ_JABMCZ010000003.1"/>
</dbReference>
<comment type="caution">
    <text evidence="2">The sequence shown here is derived from an EMBL/GenBank/DDBJ whole genome shotgun (WGS) entry which is preliminary data.</text>
</comment>
<dbReference type="Proteomes" id="UP000076512">
    <property type="component" value="Unassembled WGS sequence"/>
</dbReference>
<gene>
    <name evidence="2" type="ORF">AWN90_00725</name>
</gene>
<organism evidence="2 3">
    <name type="scientific">Nocardia terpenica</name>
    <dbReference type="NCBI Taxonomy" id="455432"/>
    <lineage>
        <taxon>Bacteria</taxon>
        <taxon>Bacillati</taxon>
        <taxon>Actinomycetota</taxon>
        <taxon>Actinomycetes</taxon>
        <taxon>Mycobacteriales</taxon>
        <taxon>Nocardiaceae</taxon>
        <taxon>Nocardia</taxon>
    </lineage>
</organism>
<evidence type="ECO:0000256" key="1">
    <source>
        <dbReference type="SAM" id="SignalP"/>
    </source>
</evidence>
<keyword evidence="3" id="KW-1185">Reference proteome</keyword>
<dbReference type="STRING" id="455432.AWN90_00725"/>
<dbReference type="EMBL" id="LWGR01000012">
    <property type="protein sequence ID" value="KZM71335.1"/>
    <property type="molecule type" value="Genomic_DNA"/>
</dbReference>
<evidence type="ECO:0008006" key="4">
    <source>
        <dbReference type="Google" id="ProtNLM"/>
    </source>
</evidence>
<reference evidence="2 3" key="1">
    <citation type="submission" date="2016-04" db="EMBL/GenBank/DDBJ databases">
        <authorList>
            <person name="Evans L.H."/>
            <person name="Alamgir A."/>
            <person name="Owens N."/>
            <person name="Weber N.D."/>
            <person name="Virtaneva K."/>
            <person name="Barbian K."/>
            <person name="Babar A."/>
            <person name="Rosenke K."/>
        </authorList>
    </citation>
    <scope>NUCLEOTIDE SEQUENCE [LARGE SCALE GENOMIC DNA]</scope>
    <source>
        <strain evidence="2 3">IFM 0406</strain>
    </source>
</reference>
<dbReference type="OrthoDB" id="4555346at2"/>
<evidence type="ECO:0000313" key="3">
    <source>
        <dbReference type="Proteomes" id="UP000076512"/>
    </source>
</evidence>
<dbReference type="AlphaFoldDB" id="A0A164KF71"/>